<dbReference type="AlphaFoldDB" id="A0A0A9BI24"/>
<evidence type="ECO:0000256" key="1">
    <source>
        <dbReference type="SAM" id="MobiDB-lite"/>
    </source>
</evidence>
<protein>
    <submittedName>
        <fullName evidence="2">Uncharacterized protein</fullName>
    </submittedName>
</protein>
<sequence>MIPELNLLNREAMPIRDSSSHASPPSDWMLQSAAKPTTHLLQCPSLLRHHIQPGCRVLLSIRKVRTCINLCV</sequence>
<feature type="region of interest" description="Disordered" evidence="1">
    <location>
        <begin position="1"/>
        <end position="26"/>
    </location>
</feature>
<evidence type="ECO:0000313" key="2">
    <source>
        <dbReference type="EMBL" id="JAD58947.1"/>
    </source>
</evidence>
<reference evidence="2" key="2">
    <citation type="journal article" date="2015" name="Data Brief">
        <title>Shoot transcriptome of the giant reed, Arundo donax.</title>
        <authorList>
            <person name="Barrero R.A."/>
            <person name="Guerrero F.D."/>
            <person name="Moolhuijzen P."/>
            <person name="Goolsby J.A."/>
            <person name="Tidwell J."/>
            <person name="Bellgard S.E."/>
            <person name="Bellgard M.I."/>
        </authorList>
    </citation>
    <scope>NUCLEOTIDE SEQUENCE</scope>
    <source>
        <tissue evidence="2">Shoot tissue taken approximately 20 cm above the soil surface</tissue>
    </source>
</reference>
<reference evidence="2" key="1">
    <citation type="submission" date="2014-09" db="EMBL/GenBank/DDBJ databases">
        <authorList>
            <person name="Magalhaes I.L.F."/>
            <person name="Oliveira U."/>
            <person name="Santos F.R."/>
            <person name="Vidigal T.H.D.A."/>
            <person name="Brescovit A.D."/>
            <person name="Santos A.J."/>
        </authorList>
    </citation>
    <scope>NUCLEOTIDE SEQUENCE</scope>
    <source>
        <tissue evidence="2">Shoot tissue taken approximately 20 cm above the soil surface</tissue>
    </source>
</reference>
<dbReference type="EMBL" id="GBRH01238948">
    <property type="protein sequence ID" value="JAD58947.1"/>
    <property type="molecule type" value="Transcribed_RNA"/>
</dbReference>
<accession>A0A0A9BI24</accession>
<name>A0A0A9BI24_ARUDO</name>
<organism evidence="2">
    <name type="scientific">Arundo donax</name>
    <name type="common">Giant reed</name>
    <name type="synonym">Donax arundinaceus</name>
    <dbReference type="NCBI Taxonomy" id="35708"/>
    <lineage>
        <taxon>Eukaryota</taxon>
        <taxon>Viridiplantae</taxon>
        <taxon>Streptophyta</taxon>
        <taxon>Embryophyta</taxon>
        <taxon>Tracheophyta</taxon>
        <taxon>Spermatophyta</taxon>
        <taxon>Magnoliopsida</taxon>
        <taxon>Liliopsida</taxon>
        <taxon>Poales</taxon>
        <taxon>Poaceae</taxon>
        <taxon>PACMAD clade</taxon>
        <taxon>Arundinoideae</taxon>
        <taxon>Arundineae</taxon>
        <taxon>Arundo</taxon>
    </lineage>
</organism>
<proteinExistence type="predicted"/>